<protein>
    <recommendedName>
        <fullName evidence="3">Beta-galactoside alpha-2,6-sialyltransferase 2</fullName>
        <ecNumber evidence="17">2.4.3.1</ecNumber>
    </recommendedName>
    <alternativeName>
        <fullName evidence="14">CMP-N-acetylneuraminate-beta-galactosamide-alpha-2,6-sialyltransferase 2</fullName>
    </alternativeName>
    <alternativeName>
        <fullName evidence="13">ST6Gal II</fullName>
    </alternativeName>
    <alternativeName>
        <fullName evidence="15">Sialyltransferase 2</fullName>
    </alternativeName>
</protein>
<sequence length="517" mass="58112">MKEAVKSVGPSGASACCVKLSGPCRYLLAKWIQRSRGISCEPVLPPAPGTSWAGPGSVAGGGNPTMKMKQRKHVFLAAVVAWALLCLALFAYSMDGRSEEQPTSLQQSQESHAETRRLTSIQADSRPTPASQPDPPRPANAARGPLTVPAPRSNSGKEAGEGEEARKTMRTSKTTRQSVKERPKEEDPEELYFSKEKSVIRKLWKGDVSARMLSVHLQRAQKNYVNMNKHRAVYGGRRKTQLRGRELLCEMKKQVHVRTLDGSEQPFSGLGWDRFVPTRPLEQLYQAQFSTCAVVASAGAILNSNLGKEIDSHDAVLRFNSAPTEGYEKDVGNKTTLRIINSQILAKPQHRFSTSSLYKDVVLLAWDPAPYTVNLHKWYQSPDYDLFRPYVEHRQRRPAQPFYILHPAFLWQMWDVIQGHTQEEIQPNPPSSGFIGIVLMLSLCEEVHVYEYIPSVRQTDLCHYHERYYDIACTLGAYHPLLYEKMLIQHMNIGSERDLKMNGKVTLSGFSTVNCDS</sequence>
<comment type="catalytic activity">
    <reaction evidence="16">
        <text>a beta-D-galactoside + CMP-N-acetyl-beta-neuraminate = an N-acetyl-alpha-neuraminyl-(2-&gt;6)-beta-D-galactosyl derivative + CMP + H(+)</text>
        <dbReference type="Rhea" id="RHEA:52104"/>
        <dbReference type="ChEBI" id="CHEBI:15378"/>
        <dbReference type="ChEBI" id="CHEBI:28034"/>
        <dbReference type="ChEBI" id="CHEBI:57812"/>
        <dbReference type="ChEBI" id="CHEBI:60377"/>
        <dbReference type="ChEBI" id="CHEBI:136398"/>
        <dbReference type="EC" id="2.4.3.1"/>
    </reaction>
</comment>
<keyword evidence="9" id="KW-0333">Golgi apparatus</keyword>
<evidence type="ECO:0000256" key="6">
    <source>
        <dbReference type="ARBA" id="ARBA00022692"/>
    </source>
</evidence>
<comment type="function">
    <text evidence="18">Transfers sialic acid from the donor of substrate CMP-sialic acid to galactose containing acceptor substrates.</text>
</comment>
<keyword evidence="12" id="KW-0325">Glycoprotein</keyword>
<evidence type="ECO:0000256" key="7">
    <source>
        <dbReference type="ARBA" id="ARBA00022968"/>
    </source>
</evidence>
<dbReference type="EMBL" id="JAFJMO010000003">
    <property type="protein sequence ID" value="KAJ8282691.1"/>
    <property type="molecule type" value="Genomic_DNA"/>
</dbReference>
<organism evidence="21 22">
    <name type="scientific">Conger conger</name>
    <name type="common">Conger eel</name>
    <name type="synonym">Muraena conger</name>
    <dbReference type="NCBI Taxonomy" id="82655"/>
    <lineage>
        <taxon>Eukaryota</taxon>
        <taxon>Metazoa</taxon>
        <taxon>Chordata</taxon>
        <taxon>Craniata</taxon>
        <taxon>Vertebrata</taxon>
        <taxon>Euteleostomi</taxon>
        <taxon>Actinopterygii</taxon>
        <taxon>Neopterygii</taxon>
        <taxon>Teleostei</taxon>
        <taxon>Anguilliformes</taxon>
        <taxon>Congridae</taxon>
        <taxon>Conger</taxon>
    </lineage>
</organism>
<keyword evidence="22" id="KW-1185">Reference proteome</keyword>
<dbReference type="AlphaFoldDB" id="A0A9Q1I5N7"/>
<evidence type="ECO:0000256" key="18">
    <source>
        <dbReference type="ARBA" id="ARBA00060076"/>
    </source>
</evidence>
<evidence type="ECO:0000256" key="10">
    <source>
        <dbReference type="ARBA" id="ARBA00023136"/>
    </source>
</evidence>
<feature type="transmembrane region" description="Helical" evidence="20">
    <location>
        <begin position="74"/>
        <end position="94"/>
    </location>
</feature>
<gene>
    <name evidence="21" type="ORF">COCON_G00052100</name>
</gene>
<name>A0A9Q1I5N7_CONCO</name>
<feature type="region of interest" description="Disordered" evidence="19">
    <location>
        <begin position="101"/>
        <end position="191"/>
    </location>
</feature>
<dbReference type="FunFam" id="3.90.1480.20:FF:000010">
    <property type="entry name" value="ST6 beta-galactoside alpha-2,6-sialyltransferase 2"/>
    <property type="match status" value="1"/>
</dbReference>
<evidence type="ECO:0000256" key="20">
    <source>
        <dbReference type="SAM" id="Phobius"/>
    </source>
</evidence>
<evidence type="ECO:0000256" key="5">
    <source>
        <dbReference type="ARBA" id="ARBA00022679"/>
    </source>
</evidence>
<feature type="compositionally biased region" description="Polar residues" evidence="19">
    <location>
        <begin position="101"/>
        <end position="110"/>
    </location>
</feature>
<evidence type="ECO:0000256" key="11">
    <source>
        <dbReference type="ARBA" id="ARBA00023157"/>
    </source>
</evidence>
<evidence type="ECO:0000256" key="13">
    <source>
        <dbReference type="ARBA" id="ARBA00030410"/>
    </source>
</evidence>
<dbReference type="OrthoDB" id="10264956at2759"/>
<keyword evidence="5" id="KW-0808">Transferase</keyword>
<dbReference type="InterPro" id="IPR001675">
    <property type="entry name" value="Glyco_trans_29"/>
</dbReference>
<keyword evidence="7" id="KW-0735">Signal-anchor</keyword>
<comment type="similarity">
    <text evidence="2">Belongs to the glycosyltransferase 29 family.</text>
</comment>
<evidence type="ECO:0000256" key="3">
    <source>
        <dbReference type="ARBA" id="ARBA00020782"/>
    </source>
</evidence>
<evidence type="ECO:0000256" key="19">
    <source>
        <dbReference type="SAM" id="MobiDB-lite"/>
    </source>
</evidence>
<evidence type="ECO:0000256" key="15">
    <source>
        <dbReference type="ARBA" id="ARBA00032076"/>
    </source>
</evidence>
<feature type="compositionally biased region" description="Polar residues" evidence="19">
    <location>
        <begin position="118"/>
        <end position="129"/>
    </location>
</feature>
<reference evidence="21" key="1">
    <citation type="journal article" date="2023" name="Science">
        <title>Genome structures resolve the early diversification of teleost fishes.</title>
        <authorList>
            <person name="Parey E."/>
            <person name="Louis A."/>
            <person name="Montfort J."/>
            <person name="Bouchez O."/>
            <person name="Roques C."/>
            <person name="Iampietro C."/>
            <person name="Lluch J."/>
            <person name="Castinel A."/>
            <person name="Donnadieu C."/>
            <person name="Desvignes T."/>
            <person name="Floi Bucao C."/>
            <person name="Jouanno E."/>
            <person name="Wen M."/>
            <person name="Mejri S."/>
            <person name="Dirks R."/>
            <person name="Jansen H."/>
            <person name="Henkel C."/>
            <person name="Chen W.J."/>
            <person name="Zahm M."/>
            <person name="Cabau C."/>
            <person name="Klopp C."/>
            <person name="Thompson A.W."/>
            <person name="Robinson-Rechavi M."/>
            <person name="Braasch I."/>
            <person name="Lecointre G."/>
            <person name="Bobe J."/>
            <person name="Postlethwait J.H."/>
            <person name="Berthelot C."/>
            <person name="Roest Crollius H."/>
            <person name="Guiguen Y."/>
        </authorList>
    </citation>
    <scope>NUCLEOTIDE SEQUENCE</scope>
    <source>
        <strain evidence="21">Concon-B</strain>
    </source>
</reference>
<dbReference type="Gene3D" id="3.90.1480.20">
    <property type="entry name" value="Glycosyl transferase family 29"/>
    <property type="match status" value="1"/>
</dbReference>
<dbReference type="Proteomes" id="UP001152803">
    <property type="component" value="Unassembled WGS sequence"/>
</dbReference>
<accession>A0A9Q1I5N7</accession>
<dbReference type="PANTHER" id="PTHR46059:SF3">
    <property type="entry name" value="BETA-GALACTOSIDE ALPHA-2,6-SIALYLTRANSFERASE 2"/>
    <property type="match status" value="1"/>
</dbReference>
<dbReference type="PANTHER" id="PTHR46059">
    <property type="entry name" value="BETA-GALACTOSIDE ALPHA-2,6-SIALYLTRANSFERASE"/>
    <property type="match status" value="1"/>
</dbReference>
<keyword evidence="6 20" id="KW-0812">Transmembrane</keyword>
<comment type="subcellular location">
    <subcellularLocation>
        <location evidence="1">Golgi apparatus</location>
        <location evidence="1">Golgi stack membrane</location>
        <topology evidence="1">Single-pass type II membrane protein</topology>
    </subcellularLocation>
</comment>
<evidence type="ECO:0000256" key="8">
    <source>
        <dbReference type="ARBA" id="ARBA00022989"/>
    </source>
</evidence>
<feature type="compositionally biased region" description="Basic and acidic residues" evidence="19">
    <location>
        <begin position="158"/>
        <end position="167"/>
    </location>
</feature>
<evidence type="ECO:0000313" key="22">
    <source>
        <dbReference type="Proteomes" id="UP001152803"/>
    </source>
</evidence>
<comment type="caution">
    <text evidence="21">The sequence shown here is derived from an EMBL/GenBank/DDBJ whole genome shotgun (WGS) entry which is preliminary data.</text>
</comment>
<evidence type="ECO:0000313" key="21">
    <source>
        <dbReference type="EMBL" id="KAJ8282691.1"/>
    </source>
</evidence>
<dbReference type="GO" id="GO:0097503">
    <property type="term" value="P:sialylation"/>
    <property type="evidence" value="ECO:0007669"/>
    <property type="project" value="TreeGrafter"/>
</dbReference>
<evidence type="ECO:0000256" key="9">
    <source>
        <dbReference type="ARBA" id="ARBA00023034"/>
    </source>
</evidence>
<dbReference type="GO" id="GO:0003835">
    <property type="term" value="F:beta-galactoside alpha-2,6-sialyltransferase activity"/>
    <property type="evidence" value="ECO:0007669"/>
    <property type="project" value="UniProtKB-EC"/>
</dbReference>
<evidence type="ECO:0000256" key="1">
    <source>
        <dbReference type="ARBA" id="ARBA00004447"/>
    </source>
</evidence>
<evidence type="ECO:0000256" key="14">
    <source>
        <dbReference type="ARBA" id="ARBA00030509"/>
    </source>
</evidence>
<dbReference type="EC" id="2.4.3.1" evidence="17"/>
<keyword evidence="10 20" id="KW-0472">Membrane</keyword>
<evidence type="ECO:0000256" key="12">
    <source>
        <dbReference type="ARBA" id="ARBA00023180"/>
    </source>
</evidence>
<dbReference type="GO" id="GO:0032580">
    <property type="term" value="C:Golgi cisterna membrane"/>
    <property type="evidence" value="ECO:0007669"/>
    <property type="project" value="UniProtKB-SubCell"/>
</dbReference>
<evidence type="ECO:0000256" key="2">
    <source>
        <dbReference type="ARBA" id="ARBA00006003"/>
    </source>
</evidence>
<dbReference type="InterPro" id="IPR038578">
    <property type="entry name" value="GT29-like_sf"/>
</dbReference>
<evidence type="ECO:0000256" key="17">
    <source>
        <dbReference type="ARBA" id="ARBA00034329"/>
    </source>
</evidence>
<evidence type="ECO:0000256" key="16">
    <source>
        <dbReference type="ARBA" id="ARBA00034249"/>
    </source>
</evidence>
<keyword evidence="11" id="KW-1015">Disulfide bond</keyword>
<proteinExistence type="inferred from homology"/>
<keyword evidence="4" id="KW-0328">Glycosyltransferase</keyword>
<keyword evidence="8 20" id="KW-1133">Transmembrane helix</keyword>
<dbReference type="Pfam" id="PF00777">
    <property type="entry name" value="Glyco_transf_29"/>
    <property type="match status" value="1"/>
</dbReference>
<evidence type="ECO:0000256" key="4">
    <source>
        <dbReference type="ARBA" id="ARBA00022676"/>
    </source>
</evidence>